<keyword evidence="4" id="KW-1185">Reference proteome</keyword>
<dbReference type="PANTHER" id="PTHR32268">
    <property type="entry name" value="HOMOSERINE O-ACETYLTRANSFERASE"/>
    <property type="match status" value="1"/>
</dbReference>
<feature type="active site" evidence="1">
    <location>
        <position position="291"/>
    </location>
</feature>
<evidence type="ECO:0000259" key="2">
    <source>
        <dbReference type="Pfam" id="PF00561"/>
    </source>
</evidence>
<dbReference type="InterPro" id="IPR008220">
    <property type="entry name" value="HAT_MetX-like"/>
</dbReference>
<dbReference type="GO" id="GO:0016787">
    <property type="term" value="F:hydrolase activity"/>
    <property type="evidence" value="ECO:0007669"/>
    <property type="project" value="UniProtKB-KW"/>
</dbReference>
<proteinExistence type="predicted"/>
<dbReference type="SUPFAM" id="SSF53474">
    <property type="entry name" value="alpha/beta-Hydrolases"/>
    <property type="match status" value="1"/>
</dbReference>
<dbReference type="GO" id="GO:0016747">
    <property type="term" value="F:acyltransferase activity, transferring groups other than amino-acyl groups"/>
    <property type="evidence" value="ECO:0007669"/>
    <property type="project" value="InterPro"/>
</dbReference>
<dbReference type="EMBL" id="QOUI01000001">
    <property type="protein sequence ID" value="RCK71328.1"/>
    <property type="molecule type" value="Genomic_DNA"/>
</dbReference>
<dbReference type="PANTHER" id="PTHR32268:SF15">
    <property type="entry name" value="HOMOSERINE ACETYLTRANSFERASE FAMILY PROTEIN (AFU_ORTHOLOGUE AFUA_1G15350)"/>
    <property type="match status" value="1"/>
</dbReference>
<organism evidence="3 4">
    <name type="scientific">Desertihabitans brevis</name>
    <dbReference type="NCBI Taxonomy" id="2268447"/>
    <lineage>
        <taxon>Bacteria</taxon>
        <taxon>Bacillati</taxon>
        <taxon>Actinomycetota</taxon>
        <taxon>Actinomycetes</taxon>
        <taxon>Propionibacteriales</taxon>
        <taxon>Propionibacteriaceae</taxon>
        <taxon>Desertihabitans</taxon>
    </lineage>
</organism>
<dbReference type="Proteomes" id="UP000252770">
    <property type="component" value="Unassembled WGS sequence"/>
</dbReference>
<gene>
    <name evidence="3" type="ORF">DT076_02565</name>
</gene>
<keyword evidence="3" id="KW-0378">Hydrolase</keyword>
<feature type="domain" description="AB hydrolase-1" evidence="2">
    <location>
        <begin position="45"/>
        <end position="292"/>
    </location>
</feature>
<name>A0A367YZS9_9ACTN</name>
<evidence type="ECO:0000256" key="1">
    <source>
        <dbReference type="PIRSR" id="PIRSR000443-1"/>
    </source>
</evidence>
<dbReference type="InterPro" id="IPR029058">
    <property type="entry name" value="AB_hydrolase_fold"/>
</dbReference>
<dbReference type="PIRSF" id="PIRSF000443">
    <property type="entry name" value="Homoser_Ac_trans"/>
    <property type="match status" value="1"/>
</dbReference>
<accession>A0A367YZS9</accession>
<evidence type="ECO:0000313" key="4">
    <source>
        <dbReference type="Proteomes" id="UP000252770"/>
    </source>
</evidence>
<dbReference type="RefSeq" id="WP_114125029.1">
    <property type="nucleotide sequence ID" value="NZ_QOUI01000001.1"/>
</dbReference>
<dbReference type="Pfam" id="PF00561">
    <property type="entry name" value="Abhydrolase_1"/>
    <property type="match status" value="1"/>
</dbReference>
<sequence length="319" mass="34335">MLLHVDELRLESGELLQGAVIGYRTYGRLAETGDNAVLLFSYYTGNHDSYDPWIGPGRPLDPDRHLVVVVDHLGGGVSTSPSHGLDVVPELTTGDCVEAARLVLASLGVRRLRLAAGWSLGGMQALELAVRHPSSVEAVLALCSAARCSEVNEVFLGSVAAALGADPEPGARVGRNAFGRVYAGWAYSEEFFAEGLYREFGYRDPADVLSSWGRDHEDHHADDLLASLRMWLRADVGRGRGGTLAALATITARTLLMPASTDQYFTVGENEREVGALRRGELRVLESPLGHVAGRPGVRAAEQQVVDRALRDLLDDPAS</sequence>
<dbReference type="InterPro" id="IPR000073">
    <property type="entry name" value="AB_hydrolase_1"/>
</dbReference>
<feature type="active site" description="Nucleophile" evidence="1">
    <location>
        <position position="119"/>
    </location>
</feature>
<protein>
    <submittedName>
        <fullName evidence="3">Alpha/beta fold hydrolase</fullName>
    </submittedName>
</protein>
<reference evidence="3 4" key="1">
    <citation type="submission" date="2018-07" db="EMBL/GenBank/DDBJ databases">
        <title>Desertimonas flava gen. nov. sp. nov.</title>
        <authorList>
            <person name="Liu S."/>
        </authorList>
    </citation>
    <scope>NUCLEOTIDE SEQUENCE [LARGE SCALE GENOMIC DNA]</scope>
    <source>
        <strain evidence="3 4">16Sb5-5</strain>
    </source>
</reference>
<evidence type="ECO:0000313" key="3">
    <source>
        <dbReference type="EMBL" id="RCK71328.1"/>
    </source>
</evidence>
<feature type="active site" evidence="1">
    <location>
        <position position="262"/>
    </location>
</feature>
<comment type="caution">
    <text evidence="3">The sequence shown here is derived from an EMBL/GenBank/DDBJ whole genome shotgun (WGS) entry which is preliminary data.</text>
</comment>
<dbReference type="Gene3D" id="3.40.50.1820">
    <property type="entry name" value="alpha/beta hydrolase"/>
    <property type="match status" value="1"/>
</dbReference>
<dbReference type="AlphaFoldDB" id="A0A367YZS9"/>